<evidence type="ECO:0000313" key="3">
    <source>
        <dbReference type="Proteomes" id="UP001597314"/>
    </source>
</evidence>
<protein>
    <submittedName>
        <fullName evidence="2">Helix-turn-helix domain-containing protein</fullName>
    </submittedName>
</protein>
<reference evidence="3" key="1">
    <citation type="journal article" date="2019" name="Int. J. Syst. Evol. Microbiol.">
        <title>The Global Catalogue of Microorganisms (GCM) 10K type strain sequencing project: providing services to taxonomists for standard genome sequencing and annotation.</title>
        <authorList>
            <consortium name="The Broad Institute Genomics Platform"/>
            <consortium name="The Broad Institute Genome Sequencing Center for Infectious Disease"/>
            <person name="Wu L."/>
            <person name="Ma J."/>
        </authorList>
    </citation>
    <scope>NUCLEOTIDE SEQUENCE [LARGE SCALE GENOMIC DNA]</scope>
    <source>
        <strain evidence="3">CGMCC 1.6774</strain>
    </source>
</reference>
<feature type="compositionally biased region" description="Basic and acidic residues" evidence="1">
    <location>
        <begin position="54"/>
        <end position="63"/>
    </location>
</feature>
<proteinExistence type="predicted"/>
<name>A0ABW5AL84_9BRAD</name>
<sequence>MVGRRHGSEEIADKLAQADQLAAKGKNQHEISKALGISVMTYHRWRKQRGPMRQTRDGDDHRQPLLAPVVDDEPRYTPPAGGRSRQLDRMEELEQENARLRRLVTDLLLEKVGLEEELKYRDTGRDPRARRG</sequence>
<dbReference type="RefSeq" id="WP_378478849.1">
    <property type="nucleotide sequence ID" value="NZ_JBHUIW010000019.1"/>
</dbReference>
<evidence type="ECO:0000256" key="1">
    <source>
        <dbReference type="SAM" id="MobiDB-lite"/>
    </source>
</evidence>
<dbReference type="EMBL" id="JBHUIW010000019">
    <property type="protein sequence ID" value="MFD2183698.1"/>
    <property type="molecule type" value="Genomic_DNA"/>
</dbReference>
<comment type="caution">
    <text evidence="2">The sequence shown here is derived from an EMBL/GenBank/DDBJ whole genome shotgun (WGS) entry which is preliminary data.</text>
</comment>
<evidence type="ECO:0000313" key="2">
    <source>
        <dbReference type="EMBL" id="MFD2183698.1"/>
    </source>
</evidence>
<dbReference type="InterPro" id="IPR009057">
    <property type="entry name" value="Homeodomain-like_sf"/>
</dbReference>
<accession>A0ABW5AL84</accession>
<dbReference type="Proteomes" id="UP001597314">
    <property type="component" value="Unassembled WGS sequence"/>
</dbReference>
<feature type="region of interest" description="Disordered" evidence="1">
    <location>
        <begin position="49"/>
        <end position="92"/>
    </location>
</feature>
<dbReference type="SUPFAM" id="SSF46689">
    <property type="entry name" value="Homeodomain-like"/>
    <property type="match status" value="1"/>
</dbReference>
<dbReference type="Pfam" id="PF13384">
    <property type="entry name" value="HTH_23"/>
    <property type="match status" value="1"/>
</dbReference>
<keyword evidence="3" id="KW-1185">Reference proteome</keyword>
<gene>
    <name evidence="2" type="ORF">ACFSOX_16195</name>
</gene>
<organism evidence="2 3">
    <name type="scientific">Rhodoplanes azumiensis</name>
    <dbReference type="NCBI Taxonomy" id="1897628"/>
    <lineage>
        <taxon>Bacteria</taxon>
        <taxon>Pseudomonadati</taxon>
        <taxon>Pseudomonadota</taxon>
        <taxon>Alphaproteobacteria</taxon>
        <taxon>Hyphomicrobiales</taxon>
        <taxon>Nitrobacteraceae</taxon>
        <taxon>Rhodoplanes</taxon>
    </lineage>
</organism>
<dbReference type="Gene3D" id="1.10.10.60">
    <property type="entry name" value="Homeodomain-like"/>
    <property type="match status" value="1"/>
</dbReference>